<dbReference type="Proteomes" id="UP000037035">
    <property type="component" value="Unassembled WGS sequence"/>
</dbReference>
<accession>A0A0L6VR36</accession>
<protein>
    <submittedName>
        <fullName evidence="2">Uncharacterized protein</fullName>
    </submittedName>
</protein>
<comment type="caution">
    <text evidence="2">The sequence shown here is derived from an EMBL/GenBank/DDBJ whole genome shotgun (WGS) entry which is preliminary data.</text>
</comment>
<organism evidence="2 3">
    <name type="scientific">Puccinia sorghi</name>
    <dbReference type="NCBI Taxonomy" id="27349"/>
    <lineage>
        <taxon>Eukaryota</taxon>
        <taxon>Fungi</taxon>
        <taxon>Dikarya</taxon>
        <taxon>Basidiomycota</taxon>
        <taxon>Pucciniomycotina</taxon>
        <taxon>Pucciniomycetes</taxon>
        <taxon>Pucciniales</taxon>
        <taxon>Pucciniaceae</taxon>
        <taxon>Puccinia</taxon>
    </lineage>
</organism>
<feature type="compositionally biased region" description="Polar residues" evidence="1">
    <location>
        <begin position="56"/>
        <end position="70"/>
    </location>
</feature>
<evidence type="ECO:0000313" key="2">
    <source>
        <dbReference type="EMBL" id="KNZ62650.1"/>
    </source>
</evidence>
<name>A0A0L6VR36_9BASI</name>
<dbReference type="VEuPathDB" id="FungiDB:VP01_12420g1"/>
<reference evidence="2 3" key="1">
    <citation type="submission" date="2015-08" db="EMBL/GenBank/DDBJ databases">
        <title>Next Generation Sequencing and Analysis of the Genome of Puccinia sorghi L Schw, the Causal Agent of Maize Common Rust.</title>
        <authorList>
            <person name="Rochi L."/>
            <person name="Burguener G."/>
            <person name="Darino M."/>
            <person name="Turjanski A."/>
            <person name="Kreff E."/>
            <person name="Dieguez M.J."/>
            <person name="Sacco F."/>
        </authorList>
    </citation>
    <scope>NUCLEOTIDE SEQUENCE [LARGE SCALE GENOMIC DNA]</scope>
    <source>
        <strain evidence="2 3">RO10H11247</strain>
    </source>
</reference>
<feature type="compositionally biased region" description="Polar residues" evidence="1">
    <location>
        <begin position="28"/>
        <end position="38"/>
    </location>
</feature>
<dbReference type="EMBL" id="LAVV01002689">
    <property type="protein sequence ID" value="KNZ62650.1"/>
    <property type="molecule type" value="Genomic_DNA"/>
</dbReference>
<evidence type="ECO:0000256" key="1">
    <source>
        <dbReference type="SAM" id="MobiDB-lite"/>
    </source>
</evidence>
<feature type="compositionally biased region" description="Basic and acidic residues" evidence="1">
    <location>
        <begin position="46"/>
        <end position="55"/>
    </location>
</feature>
<feature type="region of interest" description="Disordered" evidence="1">
    <location>
        <begin position="28"/>
        <end position="70"/>
    </location>
</feature>
<evidence type="ECO:0000313" key="3">
    <source>
        <dbReference type="Proteomes" id="UP000037035"/>
    </source>
</evidence>
<dbReference type="OrthoDB" id="168171at2759"/>
<dbReference type="AlphaFoldDB" id="A0A0L6VR36"/>
<proteinExistence type="predicted"/>
<sequence length="114" mass="12629">MPAMRQLHSVPYPMNTKKADLWSLCTQSASQNAASNPDSSPPGKCAQKERNKNSDGDTSNGRGHSQASKQQVSWLNYQNCEGKSSLDLVVEWLTTGENYELWRGGTKSKREVVL</sequence>
<keyword evidence="3" id="KW-1185">Reference proteome</keyword>
<gene>
    <name evidence="2" type="ORF">VP01_12420g1</name>
</gene>